<dbReference type="InterPro" id="IPR052996">
    <property type="entry name" value="Carb_Metab_Mutarotase"/>
</dbReference>
<dbReference type="Gene3D" id="3.30.70.100">
    <property type="match status" value="1"/>
</dbReference>
<dbReference type="InterPro" id="IPR011008">
    <property type="entry name" value="Dimeric_a/b-barrel"/>
</dbReference>
<proteinExistence type="predicted"/>
<protein>
    <submittedName>
        <fullName evidence="1">L-rhamnose mutarotase</fullName>
    </submittedName>
</protein>
<keyword evidence="2" id="KW-1185">Reference proteome</keyword>
<dbReference type="Proteomes" id="UP000681315">
    <property type="component" value="Unassembled WGS sequence"/>
</dbReference>
<dbReference type="Pfam" id="PF05336">
    <property type="entry name" value="rhaM"/>
    <property type="match status" value="1"/>
</dbReference>
<comment type="caution">
    <text evidence="1">The sequence shown here is derived from an EMBL/GenBank/DDBJ whole genome shotgun (WGS) entry which is preliminary data.</text>
</comment>
<evidence type="ECO:0000313" key="1">
    <source>
        <dbReference type="EMBL" id="MBO3097577.1"/>
    </source>
</evidence>
<dbReference type="SUPFAM" id="SSF54909">
    <property type="entry name" value="Dimeric alpha+beta barrel"/>
    <property type="match status" value="1"/>
</dbReference>
<sequence>MKTHRHCFALDLINDPELISAYKKHHETVWPEIVKSIKNSGILALEIYLVENRLFMIMEVNESFSFEKKNKMDANNPKVQEWETLMWKYQQALPTAKAGEKWLLMDQIYQLKA</sequence>
<evidence type="ECO:0000313" key="2">
    <source>
        <dbReference type="Proteomes" id="UP000681315"/>
    </source>
</evidence>
<dbReference type="PANTHER" id="PTHR43239">
    <property type="entry name" value="UPF0734 PROTEIN DDB_G0273871/DDB_G0273177"/>
    <property type="match status" value="1"/>
</dbReference>
<gene>
    <name evidence="1" type="ORF">J4051_04820</name>
</gene>
<dbReference type="EMBL" id="JAGEVG010000004">
    <property type="protein sequence ID" value="MBO3097577.1"/>
    <property type="molecule type" value="Genomic_DNA"/>
</dbReference>
<dbReference type="PANTHER" id="PTHR43239:SF1">
    <property type="entry name" value="UPF0734 PROTEIN DDB_G0273871_DDB_G0273177"/>
    <property type="match status" value="1"/>
</dbReference>
<reference evidence="1 2" key="1">
    <citation type="submission" date="2021-03" db="EMBL/GenBank/DDBJ databases">
        <title>Gelidibacter sp. nov., isolated from costal sediment.</title>
        <authorList>
            <person name="Lun K.-Y."/>
        </authorList>
    </citation>
    <scope>NUCLEOTIDE SEQUENCE [LARGE SCALE GENOMIC DNA]</scope>
    <source>
        <strain evidence="1 2">DF109</strain>
    </source>
</reference>
<organism evidence="1 2">
    <name type="scientific">Gelidibacter pelagius</name>
    <dbReference type="NCBI Taxonomy" id="2819985"/>
    <lineage>
        <taxon>Bacteria</taxon>
        <taxon>Pseudomonadati</taxon>
        <taxon>Bacteroidota</taxon>
        <taxon>Flavobacteriia</taxon>
        <taxon>Flavobacteriales</taxon>
        <taxon>Flavobacteriaceae</taxon>
        <taxon>Gelidibacter</taxon>
    </lineage>
</organism>
<name>A0ABS3SPE1_9FLAO</name>
<accession>A0ABS3SPE1</accession>
<dbReference type="RefSeq" id="WP_208232725.1">
    <property type="nucleotide sequence ID" value="NZ_JAGEVG010000004.1"/>
</dbReference>
<dbReference type="InterPro" id="IPR008000">
    <property type="entry name" value="Rham/fucose_mutarotase"/>
</dbReference>